<dbReference type="Pfam" id="PF00850">
    <property type="entry name" value="Hist_deacetyl"/>
    <property type="match status" value="1"/>
</dbReference>
<comment type="similarity">
    <text evidence="1">Belongs to the histone deacetylase family.</text>
</comment>
<sequence length="301" mass="34039">MLPSVYHPIYSQLPLPATHRYPIQKYQLLYHHLLQQQLIDQHSCMEAKPLSADLIKRVHQHDYVDAVLSGRLDRKAERRIGFPWSKQLARRCLISCGGTWQTAQLALQHGIALHLCGGYHHAHFDFGSGYCVFNDLVIAAQLSLDEQLAEKVMIIDCDVHQGDGTATLTANNANIISVSVHCQRNFPARKAQSDIDIGLDNHSDDTSYLNVLAEVIPWALALHQPDLVIYDAGVDIHQHDRLGYLDITDEGLYRRDKMIIDLCRLQKLPLAAVIGGGYAVDQRELIPRHSQLFQAAYRSWQ</sequence>
<dbReference type="PRINTS" id="PR01270">
    <property type="entry name" value="HDASUPER"/>
</dbReference>
<dbReference type="GO" id="GO:0004407">
    <property type="term" value="F:histone deacetylase activity"/>
    <property type="evidence" value="ECO:0007669"/>
    <property type="project" value="InterPro"/>
</dbReference>
<dbReference type="Gene3D" id="3.40.800.20">
    <property type="entry name" value="Histone deacetylase domain"/>
    <property type="match status" value="1"/>
</dbReference>
<dbReference type="InterPro" id="IPR023696">
    <property type="entry name" value="Ureohydrolase_dom_sf"/>
</dbReference>
<evidence type="ECO:0000256" key="2">
    <source>
        <dbReference type="ARBA" id="ARBA00022801"/>
    </source>
</evidence>
<dbReference type="InterPro" id="IPR037138">
    <property type="entry name" value="His_deacetylse_dom_sf"/>
</dbReference>
<dbReference type="InterPro" id="IPR023801">
    <property type="entry name" value="His_deacetylse_dom"/>
</dbReference>
<dbReference type="SUPFAM" id="SSF52768">
    <property type="entry name" value="Arginase/deacetylase"/>
    <property type="match status" value="1"/>
</dbReference>
<dbReference type="InterPro" id="IPR000286">
    <property type="entry name" value="HDACs"/>
</dbReference>
<dbReference type="EMBL" id="CP051180">
    <property type="protein sequence ID" value="QIZ77201.1"/>
    <property type="molecule type" value="Genomic_DNA"/>
</dbReference>
<evidence type="ECO:0000256" key="1">
    <source>
        <dbReference type="ARBA" id="ARBA00005947"/>
    </source>
</evidence>
<protein>
    <submittedName>
        <fullName evidence="4">Histone deacetylase</fullName>
    </submittedName>
</protein>
<reference evidence="4 5" key="1">
    <citation type="submission" date="2020-04" db="EMBL/GenBank/DDBJ databases">
        <title>Ferrimonas sp. S7 isolated from sea water.</title>
        <authorList>
            <person name="Bae S.S."/>
            <person name="Baek K."/>
        </authorList>
    </citation>
    <scope>NUCLEOTIDE SEQUENCE [LARGE SCALE GENOMIC DNA]</scope>
    <source>
        <strain evidence="4 5">S7</strain>
    </source>
</reference>
<organism evidence="4 5">
    <name type="scientific">Ferrimonas lipolytica</name>
    <dbReference type="NCBI Taxonomy" id="2724191"/>
    <lineage>
        <taxon>Bacteria</taxon>
        <taxon>Pseudomonadati</taxon>
        <taxon>Pseudomonadota</taxon>
        <taxon>Gammaproteobacteria</taxon>
        <taxon>Alteromonadales</taxon>
        <taxon>Ferrimonadaceae</taxon>
        <taxon>Ferrimonas</taxon>
    </lineage>
</organism>
<evidence type="ECO:0000313" key="4">
    <source>
        <dbReference type="EMBL" id="QIZ77201.1"/>
    </source>
</evidence>
<gene>
    <name evidence="4" type="ORF">HER31_10120</name>
</gene>
<evidence type="ECO:0000313" key="5">
    <source>
        <dbReference type="Proteomes" id="UP000501602"/>
    </source>
</evidence>
<keyword evidence="5" id="KW-1185">Reference proteome</keyword>
<dbReference type="GO" id="GO:0016787">
    <property type="term" value="F:hydrolase activity"/>
    <property type="evidence" value="ECO:0007669"/>
    <property type="project" value="UniProtKB-KW"/>
</dbReference>
<dbReference type="GO" id="GO:0040029">
    <property type="term" value="P:epigenetic regulation of gene expression"/>
    <property type="evidence" value="ECO:0007669"/>
    <property type="project" value="TreeGrafter"/>
</dbReference>
<keyword evidence="2" id="KW-0378">Hydrolase</keyword>
<dbReference type="Proteomes" id="UP000501602">
    <property type="component" value="Chromosome"/>
</dbReference>
<dbReference type="CDD" id="cd09993">
    <property type="entry name" value="HDAC_classIV"/>
    <property type="match status" value="1"/>
</dbReference>
<evidence type="ECO:0000259" key="3">
    <source>
        <dbReference type="Pfam" id="PF00850"/>
    </source>
</evidence>
<accession>A0A6H1UDP6</accession>
<dbReference type="AlphaFoldDB" id="A0A6H1UDP6"/>
<dbReference type="PANTHER" id="PTHR10625">
    <property type="entry name" value="HISTONE DEACETYLASE HDAC1-RELATED"/>
    <property type="match status" value="1"/>
</dbReference>
<name>A0A6H1UDP6_9GAMM</name>
<proteinExistence type="inferred from homology"/>
<dbReference type="InterPro" id="IPR044150">
    <property type="entry name" value="HDAC_classIV"/>
</dbReference>
<dbReference type="RefSeq" id="WP_168660462.1">
    <property type="nucleotide sequence ID" value="NZ_CP051180.1"/>
</dbReference>
<dbReference type="PANTHER" id="PTHR10625:SF19">
    <property type="entry name" value="HISTONE DEACETYLASE 12"/>
    <property type="match status" value="1"/>
</dbReference>
<dbReference type="KEGG" id="fes:HER31_10120"/>
<feature type="domain" description="Histone deacetylase" evidence="3">
    <location>
        <begin position="22"/>
        <end position="282"/>
    </location>
</feature>